<dbReference type="EMBL" id="CP011129">
    <property type="protein sequence ID" value="ALN80541.1"/>
    <property type="molecule type" value="Genomic_DNA"/>
</dbReference>
<evidence type="ECO:0000256" key="1">
    <source>
        <dbReference type="SAM" id="MobiDB-lite"/>
    </source>
</evidence>
<dbReference type="STRING" id="84531.LA76x_2411"/>
<proteinExistence type="predicted"/>
<dbReference type="AlphaFoldDB" id="A0A0S2FAQ4"/>
<dbReference type="Proteomes" id="UP000060787">
    <property type="component" value="Chromosome"/>
</dbReference>
<name>A0A0S2FAQ4_LYSAN</name>
<accession>A0A0S2FAQ4</accession>
<gene>
    <name evidence="2" type="ORF">LA76x_2411</name>
</gene>
<evidence type="ECO:0000313" key="3">
    <source>
        <dbReference type="Proteomes" id="UP000060787"/>
    </source>
</evidence>
<sequence length="131" mass="14047">MENAMDSNASEATAEAVVAKSPTRSSTELQAAFKKDMAYADLRKLVLEGGWTPVVEPACKKNVGGEAEICDQIPELDACSGDGYCIMHFESVSSGEKLDVTTYGMVEDWNVAGEDSRLNVTEWGFAKASKG</sequence>
<reference evidence="2 3" key="1">
    <citation type="journal article" date="2015" name="BMC Genomics">
        <title>Comparative genomics and metabolic profiling of the genus Lysobacter.</title>
        <authorList>
            <person name="de Bruijn I."/>
            <person name="Cheng X."/>
            <person name="de Jager V."/>
            <person name="Exposito R.G."/>
            <person name="Watrous J."/>
            <person name="Patel N."/>
            <person name="Postma J."/>
            <person name="Dorrestein P.C."/>
            <person name="Kobayashi D."/>
            <person name="Raaijmakers J.M."/>
        </authorList>
    </citation>
    <scope>NUCLEOTIDE SEQUENCE [LARGE SCALE GENOMIC DNA]</scope>
    <source>
        <strain evidence="2 3">76</strain>
    </source>
</reference>
<dbReference type="eggNOG" id="ENOG5033MK5">
    <property type="taxonomic scope" value="Bacteria"/>
</dbReference>
<feature type="region of interest" description="Disordered" evidence="1">
    <location>
        <begin position="1"/>
        <end position="24"/>
    </location>
</feature>
<organism evidence="2 3">
    <name type="scientific">Lysobacter antibioticus</name>
    <dbReference type="NCBI Taxonomy" id="84531"/>
    <lineage>
        <taxon>Bacteria</taxon>
        <taxon>Pseudomonadati</taxon>
        <taxon>Pseudomonadota</taxon>
        <taxon>Gammaproteobacteria</taxon>
        <taxon>Lysobacterales</taxon>
        <taxon>Lysobacteraceae</taxon>
        <taxon>Lysobacter</taxon>
    </lineage>
</organism>
<dbReference type="PATRIC" id="fig|84531.8.peg.2420"/>
<protein>
    <submittedName>
        <fullName evidence="2">Uncharacterized protein</fullName>
    </submittedName>
</protein>
<feature type="compositionally biased region" description="Polar residues" evidence="1">
    <location>
        <begin position="1"/>
        <end position="11"/>
    </location>
</feature>
<evidence type="ECO:0000313" key="2">
    <source>
        <dbReference type="EMBL" id="ALN80541.1"/>
    </source>
</evidence>
<keyword evidence="3" id="KW-1185">Reference proteome</keyword>
<dbReference type="KEGG" id="lab:LA76x_2411"/>